<accession>A0A1W2BAL6</accession>
<organism evidence="7 8">
    <name type="scientific">Pedobacter nyackensis</name>
    <dbReference type="NCBI Taxonomy" id="475255"/>
    <lineage>
        <taxon>Bacteria</taxon>
        <taxon>Pseudomonadati</taxon>
        <taxon>Bacteroidota</taxon>
        <taxon>Sphingobacteriia</taxon>
        <taxon>Sphingobacteriales</taxon>
        <taxon>Sphingobacteriaceae</taxon>
        <taxon>Pedobacter</taxon>
    </lineage>
</organism>
<proteinExistence type="predicted"/>
<feature type="transmembrane region" description="Helical" evidence="6">
    <location>
        <begin position="123"/>
        <end position="139"/>
    </location>
</feature>
<evidence type="ECO:0000313" key="8">
    <source>
        <dbReference type="Proteomes" id="UP000192678"/>
    </source>
</evidence>
<gene>
    <name evidence="7" type="ORF">SAMN04488101_102244</name>
</gene>
<feature type="transmembrane region" description="Helical" evidence="6">
    <location>
        <begin position="201"/>
        <end position="220"/>
    </location>
</feature>
<evidence type="ECO:0000256" key="3">
    <source>
        <dbReference type="ARBA" id="ARBA00022692"/>
    </source>
</evidence>
<feature type="transmembrane region" description="Helical" evidence="6">
    <location>
        <begin position="283"/>
        <end position="302"/>
    </location>
</feature>
<dbReference type="PANTHER" id="PTHR42723">
    <property type="entry name" value="CHLOROPHYLL SYNTHASE"/>
    <property type="match status" value="1"/>
</dbReference>
<feature type="transmembrane region" description="Helical" evidence="6">
    <location>
        <begin position="146"/>
        <end position="165"/>
    </location>
</feature>
<dbReference type="PANTHER" id="PTHR42723:SF1">
    <property type="entry name" value="CHLOROPHYLL SYNTHASE, CHLOROPLASTIC"/>
    <property type="match status" value="1"/>
</dbReference>
<evidence type="ECO:0000313" key="7">
    <source>
        <dbReference type="EMBL" id="SMC69762.1"/>
    </source>
</evidence>
<keyword evidence="4 6" id="KW-1133">Transmembrane helix</keyword>
<dbReference type="GO" id="GO:0016020">
    <property type="term" value="C:membrane"/>
    <property type="evidence" value="ECO:0007669"/>
    <property type="project" value="UniProtKB-SubCell"/>
</dbReference>
<keyword evidence="3 6" id="KW-0812">Transmembrane</keyword>
<dbReference type="InterPro" id="IPR044878">
    <property type="entry name" value="UbiA_sf"/>
</dbReference>
<sequence>MNKLLGYLRLMRPANVVTAVADVLAGMAIAGYFFQVASENTGLNTGLQISLLPVILLCISTIGLYSGGIILNDVFDAELDKIERPERPIPSGLVSKKAATIFGGIFFFIGIFSAGLYNANSQYLAVAIMVCCLIYNRFLKHNAIFGPLNMGLCRGLNLLLGISIIPSEIQHWWFLAIVPIIYIAAITMISRGEVHGGHKKTLYYAAIMYVVVIAAILVVAQTRSNLLPSLIFIVPFTLMIFTPLLIAIQAPMSKHIGKAVKAGVIALILMNAAWAAAFGALNVAIFIVILLPISVLLGKAFAVT</sequence>
<dbReference type="GO" id="GO:0016765">
    <property type="term" value="F:transferase activity, transferring alkyl or aryl (other than methyl) groups"/>
    <property type="evidence" value="ECO:0007669"/>
    <property type="project" value="InterPro"/>
</dbReference>
<dbReference type="OrthoDB" id="2908954at2"/>
<dbReference type="STRING" id="475255.SAMN04488101_102244"/>
<dbReference type="RefSeq" id="WP_084287905.1">
    <property type="nucleotide sequence ID" value="NZ_FWYB01000002.1"/>
</dbReference>
<dbReference type="NCBIfam" id="NF035940">
    <property type="entry name" value="prenyl_rel_EboC"/>
    <property type="match status" value="1"/>
</dbReference>
<dbReference type="Gene3D" id="1.10.357.140">
    <property type="entry name" value="UbiA prenyltransferase"/>
    <property type="match status" value="1"/>
</dbReference>
<dbReference type="InterPro" id="IPR050475">
    <property type="entry name" value="Prenyltransferase_related"/>
</dbReference>
<evidence type="ECO:0000256" key="6">
    <source>
        <dbReference type="SAM" id="Phobius"/>
    </source>
</evidence>
<dbReference type="Pfam" id="PF01040">
    <property type="entry name" value="UbiA"/>
    <property type="match status" value="1"/>
</dbReference>
<keyword evidence="5 6" id="KW-0472">Membrane</keyword>
<feature type="transmembrane region" description="Helical" evidence="6">
    <location>
        <begin position="98"/>
        <end position="117"/>
    </location>
</feature>
<evidence type="ECO:0000256" key="2">
    <source>
        <dbReference type="ARBA" id="ARBA00022475"/>
    </source>
</evidence>
<dbReference type="AlphaFoldDB" id="A0A1W2BAL6"/>
<evidence type="ECO:0000256" key="5">
    <source>
        <dbReference type="ARBA" id="ARBA00023136"/>
    </source>
</evidence>
<keyword evidence="2" id="KW-1003">Cell membrane</keyword>
<keyword evidence="8" id="KW-1185">Reference proteome</keyword>
<evidence type="ECO:0000256" key="4">
    <source>
        <dbReference type="ARBA" id="ARBA00022989"/>
    </source>
</evidence>
<dbReference type="CDD" id="cd13964">
    <property type="entry name" value="PT_UbiA_1"/>
    <property type="match status" value="1"/>
</dbReference>
<protein>
    <submittedName>
        <fullName evidence="7">4-hydroxybenzoate polyprenyltransferase</fullName>
    </submittedName>
</protein>
<dbReference type="Proteomes" id="UP000192678">
    <property type="component" value="Unassembled WGS sequence"/>
</dbReference>
<evidence type="ECO:0000256" key="1">
    <source>
        <dbReference type="ARBA" id="ARBA00004141"/>
    </source>
</evidence>
<dbReference type="EMBL" id="FWYB01000002">
    <property type="protein sequence ID" value="SMC69762.1"/>
    <property type="molecule type" value="Genomic_DNA"/>
</dbReference>
<feature type="transmembrane region" description="Helical" evidence="6">
    <location>
        <begin position="54"/>
        <end position="77"/>
    </location>
</feature>
<name>A0A1W2BAL6_9SPHI</name>
<feature type="transmembrane region" description="Helical" evidence="6">
    <location>
        <begin position="12"/>
        <end position="34"/>
    </location>
</feature>
<reference evidence="7 8" key="1">
    <citation type="submission" date="2017-04" db="EMBL/GenBank/DDBJ databases">
        <authorList>
            <person name="Afonso C.L."/>
            <person name="Miller P.J."/>
            <person name="Scott M.A."/>
            <person name="Spackman E."/>
            <person name="Goraichik I."/>
            <person name="Dimitrov K.M."/>
            <person name="Suarez D.L."/>
            <person name="Swayne D.E."/>
        </authorList>
    </citation>
    <scope>NUCLEOTIDE SEQUENCE [LARGE SCALE GENOMIC DNA]</scope>
    <source>
        <strain evidence="7 8">DSM 19625</strain>
    </source>
</reference>
<dbReference type="InterPro" id="IPR000537">
    <property type="entry name" value="UbiA_prenyltransferase"/>
</dbReference>
<feature type="transmembrane region" description="Helical" evidence="6">
    <location>
        <begin position="226"/>
        <end position="247"/>
    </location>
</feature>
<comment type="subcellular location">
    <subcellularLocation>
        <location evidence="1">Membrane</location>
        <topology evidence="1">Multi-pass membrane protein</topology>
    </subcellularLocation>
</comment>
<keyword evidence="7" id="KW-0808">Transferase</keyword>
<feature type="transmembrane region" description="Helical" evidence="6">
    <location>
        <begin position="171"/>
        <end position="189"/>
    </location>
</feature>